<reference evidence="1 2" key="1">
    <citation type="journal article" date="2015" name="Genome Announc.">
        <title>Complete Genome Sequence of 'Candidatus Liberibacter africanus,' a Bacterium Associated with Citrus Huanglongbing.</title>
        <authorList>
            <person name="Lin H."/>
            <person name="Pietersen G."/>
            <person name="Han C."/>
            <person name="Read D.A."/>
            <person name="Lou B."/>
            <person name="Gupta G."/>
            <person name="Civerolo E.L."/>
        </authorList>
    </citation>
    <scope>NUCLEOTIDE SEQUENCE [LARGE SCALE GENOMIC DNA]</scope>
    <source>
        <strain evidence="1 2">PTSAPSY</strain>
    </source>
</reference>
<name>A0A0G3I8D2_LIBAF</name>
<dbReference type="SUPFAM" id="SSF158791">
    <property type="entry name" value="MgtE N-terminal domain-like"/>
    <property type="match status" value="1"/>
</dbReference>
<dbReference type="AlphaFoldDB" id="A0A0G3I8D2"/>
<keyword evidence="2" id="KW-1185">Reference proteome</keyword>
<evidence type="ECO:0000313" key="1">
    <source>
        <dbReference type="EMBL" id="AKK19977.1"/>
    </source>
</evidence>
<dbReference type="KEGG" id="lau:G293_01725"/>
<protein>
    <recommendedName>
        <fullName evidence="3">Flagellar protein</fullName>
    </recommendedName>
</protein>
<gene>
    <name evidence="1" type="ORF">G293_01725</name>
</gene>
<proteinExistence type="predicted"/>
<dbReference type="EMBL" id="CP004021">
    <property type="protein sequence ID" value="AKK19977.1"/>
    <property type="molecule type" value="Genomic_DNA"/>
</dbReference>
<evidence type="ECO:0008006" key="3">
    <source>
        <dbReference type="Google" id="ProtNLM"/>
    </source>
</evidence>
<dbReference type="PATRIC" id="fig|1277257.4.peg.375"/>
<dbReference type="RefSeq" id="WP_047264033.1">
    <property type="nucleotide sequence ID" value="NZ_CP004021.1"/>
</dbReference>
<evidence type="ECO:0000313" key="2">
    <source>
        <dbReference type="Proteomes" id="UP000035503"/>
    </source>
</evidence>
<dbReference type="STRING" id="1277257.G293_01725"/>
<organism evidence="1 2">
    <name type="scientific">Candidatus Liberibacter africanus PTSAPSY</name>
    <dbReference type="NCBI Taxonomy" id="1277257"/>
    <lineage>
        <taxon>Bacteria</taxon>
        <taxon>Pseudomonadati</taxon>
        <taxon>Pseudomonadota</taxon>
        <taxon>Alphaproteobacteria</taxon>
        <taxon>Hyphomicrobiales</taxon>
        <taxon>Rhizobiaceae</taxon>
        <taxon>Liberibacter</taxon>
    </lineage>
</organism>
<sequence>MIILPIIYYFKKQDMLSQFLFLLFFFIPGFTNHSHGSSFPEDKEIQKYCTNVINLVQERDYLFQKQVLEDLQKDIEKRIIILENRKNEYDLWFKKYESFIASYNKNILDIYKKMDSESAALQLEQLDPDISSHILMRLSPRHSSSIMSKMNPKSATMITNIVANMLKLKKSQRST</sequence>
<dbReference type="Proteomes" id="UP000035503">
    <property type="component" value="Chromosome"/>
</dbReference>
<dbReference type="OrthoDB" id="9810610at2"/>
<accession>A0A0G3I8D2</accession>